<dbReference type="EMBL" id="CAMPGE010022668">
    <property type="protein sequence ID" value="CAI2380696.1"/>
    <property type="molecule type" value="Genomic_DNA"/>
</dbReference>
<evidence type="ECO:0000313" key="3">
    <source>
        <dbReference type="Proteomes" id="UP001295684"/>
    </source>
</evidence>
<reference evidence="2" key="1">
    <citation type="submission" date="2023-07" db="EMBL/GenBank/DDBJ databases">
        <authorList>
            <consortium name="AG Swart"/>
            <person name="Singh M."/>
            <person name="Singh A."/>
            <person name="Seah K."/>
            <person name="Emmerich C."/>
        </authorList>
    </citation>
    <scope>NUCLEOTIDE SEQUENCE</scope>
    <source>
        <strain evidence="2">DP1</strain>
    </source>
</reference>
<sequence>MGSNCCCPDGNKESKGFRHCFGGFDQTLPIQKLSQDNKKLILNAEEEILIAETLSRLNLEESSKRLSIDSVTINDLFSVSSSNESGSSRLILLKSNLSGNEEKLQGSKPEVVKTVKSERHSLSDSVNSQF</sequence>
<gene>
    <name evidence="2" type="ORF">ECRASSUSDP1_LOCUS22136</name>
</gene>
<protein>
    <submittedName>
        <fullName evidence="2">Uncharacterized protein</fullName>
    </submittedName>
</protein>
<accession>A0AAD1XWM9</accession>
<organism evidence="2 3">
    <name type="scientific">Euplotes crassus</name>
    <dbReference type="NCBI Taxonomy" id="5936"/>
    <lineage>
        <taxon>Eukaryota</taxon>
        <taxon>Sar</taxon>
        <taxon>Alveolata</taxon>
        <taxon>Ciliophora</taxon>
        <taxon>Intramacronucleata</taxon>
        <taxon>Spirotrichea</taxon>
        <taxon>Hypotrichia</taxon>
        <taxon>Euplotida</taxon>
        <taxon>Euplotidae</taxon>
        <taxon>Moneuplotes</taxon>
    </lineage>
</organism>
<dbReference type="AlphaFoldDB" id="A0AAD1XWM9"/>
<feature type="compositionally biased region" description="Basic and acidic residues" evidence="1">
    <location>
        <begin position="101"/>
        <end position="122"/>
    </location>
</feature>
<evidence type="ECO:0000313" key="2">
    <source>
        <dbReference type="EMBL" id="CAI2380696.1"/>
    </source>
</evidence>
<dbReference type="Proteomes" id="UP001295684">
    <property type="component" value="Unassembled WGS sequence"/>
</dbReference>
<comment type="caution">
    <text evidence="2">The sequence shown here is derived from an EMBL/GenBank/DDBJ whole genome shotgun (WGS) entry which is preliminary data.</text>
</comment>
<evidence type="ECO:0000256" key="1">
    <source>
        <dbReference type="SAM" id="MobiDB-lite"/>
    </source>
</evidence>
<name>A0AAD1XWM9_EUPCR</name>
<feature type="region of interest" description="Disordered" evidence="1">
    <location>
        <begin position="101"/>
        <end position="130"/>
    </location>
</feature>
<keyword evidence="3" id="KW-1185">Reference proteome</keyword>
<proteinExistence type="predicted"/>